<evidence type="ECO:0000313" key="3">
    <source>
        <dbReference type="Proteomes" id="UP000178690"/>
    </source>
</evidence>
<keyword evidence="1" id="KW-0812">Transmembrane</keyword>
<comment type="caution">
    <text evidence="2">The sequence shown here is derived from an EMBL/GenBank/DDBJ whole genome shotgun (WGS) entry which is preliminary data.</text>
</comment>
<keyword evidence="1" id="KW-0472">Membrane</keyword>
<evidence type="ECO:0000256" key="1">
    <source>
        <dbReference type="SAM" id="Phobius"/>
    </source>
</evidence>
<reference evidence="2 3" key="1">
    <citation type="journal article" date="2016" name="Nat. Commun.">
        <title>Thousands of microbial genomes shed light on interconnected biogeochemical processes in an aquifer system.</title>
        <authorList>
            <person name="Anantharaman K."/>
            <person name="Brown C.T."/>
            <person name="Hug L.A."/>
            <person name="Sharon I."/>
            <person name="Castelle C.J."/>
            <person name="Probst A.J."/>
            <person name="Thomas B.C."/>
            <person name="Singh A."/>
            <person name="Wilkins M.J."/>
            <person name="Karaoz U."/>
            <person name="Brodie E.L."/>
            <person name="Williams K.H."/>
            <person name="Hubbard S.S."/>
            <person name="Banfield J.F."/>
        </authorList>
    </citation>
    <scope>NUCLEOTIDE SEQUENCE [LARGE SCALE GENOMIC DNA]</scope>
    <source>
        <strain evidence="3">RIFCSPHIGHO2_01_FULL_58_15</strain>
    </source>
</reference>
<proteinExistence type="predicted"/>
<dbReference type="Pfam" id="PF18895">
    <property type="entry name" value="T4SS_pilin"/>
    <property type="match status" value="1"/>
</dbReference>
<sequence>MPDIDFGPISPVNVAGGIPGLLCNIAESIFTLALIAAVIAFLVAAFYYLTAAGNEQRVSRAKETLTYVVFGVVVAFLAWGATFIIASTLSGGGGGGALYQCP</sequence>
<dbReference type="AlphaFoldDB" id="A0A1G2PNX5"/>
<dbReference type="STRING" id="1802363.A2682_02200"/>
<gene>
    <name evidence="2" type="ORF">A2682_02200</name>
</gene>
<feature type="transmembrane region" description="Helical" evidence="1">
    <location>
        <begin position="29"/>
        <end position="52"/>
    </location>
</feature>
<keyword evidence="1" id="KW-1133">Transmembrane helix</keyword>
<accession>A0A1G2PNX5</accession>
<name>A0A1G2PNX5_TERXR</name>
<protein>
    <submittedName>
        <fullName evidence="2">Uncharacterized protein</fullName>
    </submittedName>
</protein>
<dbReference type="EMBL" id="MHST01000002">
    <property type="protein sequence ID" value="OHA50044.1"/>
    <property type="molecule type" value="Genomic_DNA"/>
</dbReference>
<evidence type="ECO:0000313" key="2">
    <source>
        <dbReference type="EMBL" id="OHA50044.1"/>
    </source>
</evidence>
<dbReference type="Proteomes" id="UP000178690">
    <property type="component" value="Unassembled WGS sequence"/>
</dbReference>
<organism evidence="2 3">
    <name type="scientific">Terrybacteria sp. (strain RIFCSPHIGHO2_01_FULL_58_15)</name>
    <dbReference type="NCBI Taxonomy" id="1802363"/>
    <lineage>
        <taxon>Bacteria</taxon>
        <taxon>Candidatus Terryibacteriota</taxon>
    </lineage>
</organism>
<feature type="transmembrane region" description="Helical" evidence="1">
    <location>
        <begin position="64"/>
        <end position="86"/>
    </location>
</feature>
<dbReference type="InterPro" id="IPR043993">
    <property type="entry name" value="T4SS_pilin"/>
</dbReference>